<dbReference type="Pfam" id="PF07318">
    <property type="entry name" value="DUF1464"/>
    <property type="match status" value="1"/>
</dbReference>
<name>A0A7V3ZUJ2_UNCW3</name>
<sequence>MRVVGIDPGTYSFDIFGMEDNEKIIIEKTIKSEEIFKNPYLLIEELEKLMPLDIIVGPSGYGIPTKSIKDITEEDIGKMIPLDTNIAVNEGIRKLLIEMKEREMPVYFTPGVIHLPTVPAYRKWNKFDMGTADKVCCVALGIKDQSERLNITFQKASFIYIEVGYGFTAVIAVEDGKIIDGIGGTNGSLGFLSCGGMDGEIVIRLKPPLNQEILFKGGLKDFVGKDIEPKDLINFEEALILLGENIEKDVASLTVSLPNPKEIMISGRLTNYNFIKDELTKRLNKYAKVIKVNNLSKVVKEAACGAYIIGEGLLKGKYYNLVKNMGLI</sequence>
<dbReference type="SUPFAM" id="SSF53067">
    <property type="entry name" value="Actin-like ATPase domain"/>
    <property type="match status" value="1"/>
</dbReference>
<comment type="caution">
    <text evidence="1">The sequence shown here is derived from an EMBL/GenBank/DDBJ whole genome shotgun (WGS) entry which is preliminary data.</text>
</comment>
<dbReference type="InterPro" id="IPR009927">
    <property type="entry name" value="DUF1464"/>
</dbReference>
<proteinExistence type="predicted"/>
<reference evidence="1" key="1">
    <citation type="journal article" date="2020" name="mSystems">
        <title>Genome- and Community-Level Interaction Insights into Carbon Utilization and Element Cycling Functions of Hydrothermarchaeota in Hydrothermal Sediment.</title>
        <authorList>
            <person name="Zhou Z."/>
            <person name="Liu Y."/>
            <person name="Xu W."/>
            <person name="Pan J."/>
            <person name="Luo Z.H."/>
            <person name="Li M."/>
        </authorList>
    </citation>
    <scope>NUCLEOTIDE SEQUENCE [LARGE SCALE GENOMIC DNA]</scope>
    <source>
        <strain evidence="1">SpSt-697</strain>
    </source>
</reference>
<gene>
    <name evidence="1" type="ORF">ENU74_01830</name>
</gene>
<dbReference type="EMBL" id="DTDR01000054">
    <property type="protein sequence ID" value="HGK63328.1"/>
    <property type="molecule type" value="Genomic_DNA"/>
</dbReference>
<dbReference type="InterPro" id="IPR043129">
    <property type="entry name" value="ATPase_NBD"/>
</dbReference>
<dbReference type="PIRSF" id="PIRSF009433">
    <property type="entry name" value="DUF1464"/>
    <property type="match status" value="1"/>
</dbReference>
<dbReference type="AlphaFoldDB" id="A0A7V3ZUJ2"/>
<evidence type="ECO:0000313" key="1">
    <source>
        <dbReference type="EMBL" id="HGK63328.1"/>
    </source>
</evidence>
<protein>
    <submittedName>
        <fullName evidence="1">DUF1464 domain-containing protein</fullName>
    </submittedName>
</protein>
<accession>A0A7V3ZUJ2</accession>
<organism evidence="1">
    <name type="scientific">candidate division WOR-3 bacterium</name>
    <dbReference type="NCBI Taxonomy" id="2052148"/>
    <lineage>
        <taxon>Bacteria</taxon>
        <taxon>Bacteria division WOR-3</taxon>
    </lineage>
</organism>